<dbReference type="InterPro" id="IPR056633">
    <property type="entry name" value="DUF7731"/>
</dbReference>
<proteinExistence type="predicted"/>
<evidence type="ECO:0000313" key="2">
    <source>
        <dbReference type="EMBL" id="RDX80498.1"/>
    </source>
</evidence>
<dbReference type="AlphaFoldDB" id="A0A371FQB0"/>
<feature type="non-terminal residue" evidence="2">
    <location>
        <position position="1"/>
    </location>
</feature>
<keyword evidence="3" id="KW-1185">Reference proteome</keyword>
<evidence type="ECO:0000259" key="1">
    <source>
        <dbReference type="Pfam" id="PF24865"/>
    </source>
</evidence>
<evidence type="ECO:0000313" key="3">
    <source>
        <dbReference type="Proteomes" id="UP000257109"/>
    </source>
</evidence>
<dbReference type="OrthoDB" id="1666452at2759"/>
<accession>A0A371FQB0</accession>
<dbReference type="PANTHER" id="PTHR34366">
    <property type="entry name" value="OS07G0289901 PROTEIN-RELATED"/>
    <property type="match status" value="1"/>
</dbReference>
<dbReference type="PANTHER" id="PTHR34366:SF7">
    <property type="entry name" value="TRANSMEMBRANE PROTEIN"/>
    <property type="match status" value="1"/>
</dbReference>
<protein>
    <recommendedName>
        <fullName evidence="1">DUF7731 domain-containing protein</fullName>
    </recommendedName>
</protein>
<organism evidence="2 3">
    <name type="scientific">Mucuna pruriens</name>
    <name type="common">Velvet bean</name>
    <name type="synonym">Dolichos pruriens</name>
    <dbReference type="NCBI Taxonomy" id="157652"/>
    <lineage>
        <taxon>Eukaryota</taxon>
        <taxon>Viridiplantae</taxon>
        <taxon>Streptophyta</taxon>
        <taxon>Embryophyta</taxon>
        <taxon>Tracheophyta</taxon>
        <taxon>Spermatophyta</taxon>
        <taxon>Magnoliopsida</taxon>
        <taxon>eudicotyledons</taxon>
        <taxon>Gunneridae</taxon>
        <taxon>Pentapetalae</taxon>
        <taxon>rosids</taxon>
        <taxon>fabids</taxon>
        <taxon>Fabales</taxon>
        <taxon>Fabaceae</taxon>
        <taxon>Papilionoideae</taxon>
        <taxon>50 kb inversion clade</taxon>
        <taxon>NPAAA clade</taxon>
        <taxon>indigoferoid/millettioid clade</taxon>
        <taxon>Phaseoleae</taxon>
        <taxon>Mucuna</taxon>
    </lineage>
</organism>
<dbReference type="Proteomes" id="UP000257109">
    <property type="component" value="Unassembled WGS sequence"/>
</dbReference>
<gene>
    <name evidence="2" type="ORF">CR513_38949</name>
</gene>
<reference evidence="2" key="1">
    <citation type="submission" date="2018-05" db="EMBL/GenBank/DDBJ databases">
        <title>Draft genome of Mucuna pruriens seed.</title>
        <authorList>
            <person name="Nnadi N.E."/>
            <person name="Vos R."/>
            <person name="Hasami M.H."/>
            <person name="Devisetty U.K."/>
            <person name="Aguiy J.C."/>
        </authorList>
    </citation>
    <scope>NUCLEOTIDE SEQUENCE [LARGE SCALE GENOMIC DNA]</scope>
    <source>
        <strain evidence="2">JCA_2017</strain>
    </source>
</reference>
<dbReference type="EMBL" id="QJKJ01008204">
    <property type="protein sequence ID" value="RDX80498.1"/>
    <property type="molecule type" value="Genomic_DNA"/>
</dbReference>
<feature type="domain" description="DUF7731" evidence="1">
    <location>
        <begin position="36"/>
        <end position="109"/>
    </location>
</feature>
<name>A0A371FQB0_MUCPR</name>
<sequence>RSTEKKCKSKSIRELEERLLLPSECNQLSHINEHTSGSCSKSGFTLGLDGALIVQLSDIDHFCKDGCKQHTLSVLDCIDDVKSNFFFQTKQPVTYIRDVTTIACINHTGTLTTLTLNATHN</sequence>
<dbReference type="Pfam" id="PF24865">
    <property type="entry name" value="DUF7731"/>
    <property type="match status" value="1"/>
</dbReference>
<comment type="caution">
    <text evidence="2">The sequence shown here is derived from an EMBL/GenBank/DDBJ whole genome shotgun (WGS) entry which is preliminary data.</text>
</comment>